<dbReference type="Gene3D" id="2.30.30.100">
    <property type="match status" value="1"/>
</dbReference>
<proteinExistence type="predicted"/>
<organism evidence="2 3">
    <name type="scientific">Ridgeia piscesae</name>
    <name type="common">Tubeworm</name>
    <dbReference type="NCBI Taxonomy" id="27915"/>
    <lineage>
        <taxon>Eukaryota</taxon>
        <taxon>Metazoa</taxon>
        <taxon>Spiralia</taxon>
        <taxon>Lophotrochozoa</taxon>
        <taxon>Annelida</taxon>
        <taxon>Polychaeta</taxon>
        <taxon>Sedentaria</taxon>
        <taxon>Canalipalpata</taxon>
        <taxon>Sabellida</taxon>
        <taxon>Siboglinidae</taxon>
        <taxon>Ridgeia</taxon>
    </lineage>
</organism>
<dbReference type="Proteomes" id="UP001209878">
    <property type="component" value="Unassembled WGS sequence"/>
</dbReference>
<protein>
    <submittedName>
        <fullName evidence="2">Uncharacterized protein</fullName>
    </submittedName>
</protein>
<feature type="region of interest" description="Disordered" evidence="1">
    <location>
        <begin position="1"/>
        <end position="49"/>
    </location>
</feature>
<dbReference type="GO" id="GO:0005683">
    <property type="term" value="C:U7 snRNP"/>
    <property type="evidence" value="ECO:0007669"/>
    <property type="project" value="TreeGrafter"/>
</dbReference>
<accession>A0AAD9P1I8</accession>
<gene>
    <name evidence="2" type="ORF">NP493_207g01037</name>
</gene>
<dbReference type="GO" id="GO:0071209">
    <property type="term" value="F:U7 snRNA binding"/>
    <property type="evidence" value="ECO:0007669"/>
    <property type="project" value="InterPro"/>
</dbReference>
<name>A0AAD9P1I8_RIDPI</name>
<evidence type="ECO:0000256" key="1">
    <source>
        <dbReference type="SAM" id="MobiDB-lite"/>
    </source>
</evidence>
<evidence type="ECO:0000313" key="2">
    <source>
        <dbReference type="EMBL" id="KAK2186255.1"/>
    </source>
</evidence>
<keyword evidence="3" id="KW-1185">Reference proteome</keyword>
<dbReference type="InterPro" id="IPR039267">
    <property type="entry name" value="Lsm11"/>
</dbReference>
<feature type="region of interest" description="Disordered" evidence="1">
    <location>
        <begin position="161"/>
        <end position="185"/>
    </location>
</feature>
<comment type="caution">
    <text evidence="2">The sequence shown here is derived from an EMBL/GenBank/DDBJ whole genome shotgun (WGS) entry which is preliminary data.</text>
</comment>
<evidence type="ECO:0000313" key="3">
    <source>
        <dbReference type="Proteomes" id="UP001209878"/>
    </source>
</evidence>
<reference evidence="2" key="1">
    <citation type="journal article" date="2023" name="Mol. Biol. Evol.">
        <title>Third-Generation Sequencing Reveals the Adaptive Role of the Epigenome in Three Deep-Sea Polychaetes.</title>
        <authorList>
            <person name="Perez M."/>
            <person name="Aroh O."/>
            <person name="Sun Y."/>
            <person name="Lan Y."/>
            <person name="Juniper S.K."/>
            <person name="Young C.R."/>
            <person name="Angers B."/>
            <person name="Qian P.Y."/>
        </authorList>
    </citation>
    <scope>NUCLEOTIDE SEQUENCE</scope>
    <source>
        <strain evidence="2">R07B-5</strain>
    </source>
</reference>
<dbReference type="AlphaFoldDB" id="A0AAD9P1I8"/>
<dbReference type="PANTHER" id="PTHR21415">
    <property type="entry name" value="U7 SNRNA-ASSOCIATED SM-LIKE PROTEIN LSM11"/>
    <property type="match status" value="1"/>
</dbReference>
<dbReference type="GO" id="GO:0006398">
    <property type="term" value="P:mRNA 3'-end processing by stem-loop binding and cleavage"/>
    <property type="evidence" value="ECO:0007669"/>
    <property type="project" value="TreeGrafter"/>
</dbReference>
<sequence length="218" mass="23998">MAAPIEGSNADESKMKPSNVHIPSIFDVRTTRSPGSSGGIGSGDDKEIDGRPIPQFAEARTSFATPPRRAYQAKMGDVAVDMINEREERRKMHRNAQLQRIAAGIPGYNQACFDRRPQNRLRNVLTRMEECTTGPLSLLYRSVKENRKVKVWTRSCKPVGDGKQTCSSGLETGDGADTAESDDGDAVENEGVLKRHVNQLFIRGDNVVMVSLVPLRLT</sequence>
<dbReference type="PANTHER" id="PTHR21415:SF1">
    <property type="entry name" value="U7 SNRNA-ASSOCIATED SM-LIKE PROTEIN LSM11"/>
    <property type="match status" value="1"/>
</dbReference>
<dbReference type="EMBL" id="JAODUO010000207">
    <property type="protein sequence ID" value="KAK2186255.1"/>
    <property type="molecule type" value="Genomic_DNA"/>
</dbReference>